<name>A0A7D5V3S6_9HYPO</name>
<dbReference type="GeneID" id="90968159"/>
<dbReference type="AlphaFoldDB" id="A0A7D5V3S6"/>
<keyword evidence="2" id="KW-1185">Reference proteome</keyword>
<dbReference type="RefSeq" id="XP_065987636.1">
    <property type="nucleotide sequence ID" value="XM_066131514.1"/>
</dbReference>
<protein>
    <submittedName>
        <fullName evidence="1">Uncharacterized protein</fullName>
    </submittedName>
</protein>
<gene>
    <name evidence="1" type="ORF">G6M90_00g096670</name>
</gene>
<proteinExistence type="predicted"/>
<dbReference type="Proteomes" id="UP000510686">
    <property type="component" value="Chromosome 6"/>
</dbReference>
<evidence type="ECO:0000313" key="1">
    <source>
        <dbReference type="EMBL" id="QLI73273.1"/>
    </source>
</evidence>
<organism evidence="1 2">
    <name type="scientific">Metarhizium brunneum</name>
    <dbReference type="NCBI Taxonomy" id="500148"/>
    <lineage>
        <taxon>Eukaryota</taxon>
        <taxon>Fungi</taxon>
        <taxon>Dikarya</taxon>
        <taxon>Ascomycota</taxon>
        <taxon>Pezizomycotina</taxon>
        <taxon>Sordariomycetes</taxon>
        <taxon>Hypocreomycetidae</taxon>
        <taxon>Hypocreales</taxon>
        <taxon>Clavicipitaceae</taxon>
        <taxon>Metarhizium</taxon>
    </lineage>
</organism>
<evidence type="ECO:0000313" key="2">
    <source>
        <dbReference type="Proteomes" id="UP000510686"/>
    </source>
</evidence>
<dbReference type="KEGG" id="mbrn:90968159"/>
<reference evidence="1 2" key="1">
    <citation type="submission" date="2020-07" db="EMBL/GenBank/DDBJ databases">
        <title>Telomere length de novo assembly of all 7 chromosomes of the fungus, Metarhizium brunneum, using a novel assembly pipeline.</title>
        <authorList>
            <person name="Saud z."/>
            <person name="Kortsinoglou A."/>
            <person name="Kouvelis V.N."/>
            <person name="Butt T.M."/>
        </authorList>
    </citation>
    <scope>NUCLEOTIDE SEQUENCE [LARGE SCALE GENOMIC DNA]</scope>
    <source>
        <strain evidence="1 2">4556</strain>
    </source>
</reference>
<accession>A0A7D5V3S6</accession>
<dbReference type="EMBL" id="CP058937">
    <property type="protein sequence ID" value="QLI73273.1"/>
    <property type="molecule type" value="Genomic_DNA"/>
</dbReference>
<sequence>MMDSVAVGSAGSGRSQKFLILKHLGGVGHKHWDSSLGRTK</sequence>